<reference evidence="9" key="2">
    <citation type="submission" date="2025-09" db="UniProtKB">
        <authorList>
            <consortium name="Ensembl"/>
        </authorList>
    </citation>
    <scope>IDENTIFICATION</scope>
</reference>
<feature type="transmembrane region" description="Helical" evidence="8">
    <location>
        <begin position="391"/>
        <end position="409"/>
    </location>
</feature>
<feature type="transmembrane region" description="Helical" evidence="8">
    <location>
        <begin position="570"/>
        <end position="589"/>
    </location>
</feature>
<keyword evidence="5 8" id="KW-0472">Membrane</keyword>
<comment type="subcellular location">
    <subcellularLocation>
        <location evidence="1">Membrane</location>
        <topology evidence="1">Multi-pass membrane protein</topology>
    </subcellularLocation>
</comment>
<name>A0A8C4QPW2_EPTBU</name>
<dbReference type="Proteomes" id="UP000694388">
    <property type="component" value="Unplaced"/>
</dbReference>
<evidence type="ECO:0000256" key="4">
    <source>
        <dbReference type="ARBA" id="ARBA00022989"/>
    </source>
</evidence>
<keyword evidence="6" id="KW-0739">Sodium transport</keyword>
<evidence type="ECO:0000256" key="7">
    <source>
        <dbReference type="SAM" id="MobiDB-lite"/>
    </source>
</evidence>
<evidence type="ECO:0000256" key="6">
    <source>
        <dbReference type="ARBA" id="ARBA00023201"/>
    </source>
</evidence>
<dbReference type="PANTHER" id="PTHR10283:SF135">
    <property type="entry name" value="SOLUTE CARRIER FAMILY 13 MEMBER 5"/>
    <property type="match status" value="1"/>
</dbReference>
<dbReference type="GeneTree" id="ENSGT01030000234550"/>
<feature type="region of interest" description="Disordered" evidence="7">
    <location>
        <begin position="166"/>
        <end position="242"/>
    </location>
</feature>
<dbReference type="Pfam" id="PF00939">
    <property type="entry name" value="Na_sulph_symp"/>
    <property type="match status" value="1"/>
</dbReference>
<evidence type="ECO:0000256" key="3">
    <source>
        <dbReference type="ARBA" id="ARBA00022692"/>
    </source>
</evidence>
<protein>
    <recommendedName>
        <fullName evidence="11">Solute carrier family 13 member 1</fullName>
    </recommendedName>
</protein>
<feature type="transmembrane region" description="Helical" evidence="8">
    <location>
        <begin position="292"/>
        <end position="319"/>
    </location>
</feature>
<evidence type="ECO:0008006" key="11">
    <source>
        <dbReference type="Google" id="ProtNLM"/>
    </source>
</evidence>
<evidence type="ECO:0000256" key="5">
    <source>
        <dbReference type="ARBA" id="ARBA00023136"/>
    </source>
</evidence>
<keyword evidence="10" id="KW-1185">Reference proteome</keyword>
<dbReference type="Ensembl" id="ENSEBUT00000019243.1">
    <property type="protein sequence ID" value="ENSEBUP00000018667.1"/>
    <property type="gene ID" value="ENSEBUG00000011654.1"/>
</dbReference>
<organism evidence="9 10">
    <name type="scientific">Eptatretus burgeri</name>
    <name type="common">Inshore hagfish</name>
    <dbReference type="NCBI Taxonomy" id="7764"/>
    <lineage>
        <taxon>Eukaryota</taxon>
        <taxon>Metazoa</taxon>
        <taxon>Chordata</taxon>
        <taxon>Craniata</taxon>
        <taxon>Vertebrata</taxon>
        <taxon>Cyclostomata</taxon>
        <taxon>Myxini</taxon>
        <taxon>Myxiniformes</taxon>
        <taxon>Myxinidae</taxon>
        <taxon>Eptatretinae</taxon>
        <taxon>Eptatretus</taxon>
    </lineage>
</organism>
<feature type="transmembrane region" description="Helical" evidence="8">
    <location>
        <begin position="121"/>
        <end position="138"/>
    </location>
</feature>
<proteinExistence type="inferred from homology"/>
<comment type="similarity">
    <text evidence="2">Belongs to the SLC13A/DASS transporter (TC 2.A.47) family. NADC subfamily.</text>
</comment>
<dbReference type="AlphaFoldDB" id="A0A8C4QPW2"/>
<feature type="transmembrane region" description="Helical" evidence="8">
    <location>
        <begin position="489"/>
        <end position="518"/>
    </location>
</feature>
<feature type="transmembrane region" description="Helical" evidence="8">
    <location>
        <begin position="352"/>
        <end position="371"/>
    </location>
</feature>
<keyword evidence="6" id="KW-0406">Ion transport</keyword>
<dbReference type="GO" id="GO:0005886">
    <property type="term" value="C:plasma membrane"/>
    <property type="evidence" value="ECO:0007669"/>
    <property type="project" value="TreeGrafter"/>
</dbReference>
<accession>A0A8C4QPW2</accession>
<feature type="transmembrane region" description="Helical" evidence="8">
    <location>
        <begin position="12"/>
        <end position="32"/>
    </location>
</feature>
<evidence type="ECO:0000256" key="1">
    <source>
        <dbReference type="ARBA" id="ARBA00004141"/>
    </source>
</evidence>
<keyword evidence="6" id="KW-0915">Sodium</keyword>
<keyword evidence="6" id="KW-0813">Transport</keyword>
<dbReference type="InterPro" id="IPR001898">
    <property type="entry name" value="SLC13A/DASS"/>
</dbReference>
<sequence length="608" mass="67526">MKVLNFLQKYKKGLIIFLTPLLIMPLPIVIPTKEARCAYVIIVTALLWITEALPLAVTGFLPLILFPLLGILKSSHIAMHYFKDATFLYIGVMFIATAIEYWNLHRRIALRMMLLVGSKPLWLMMGFMATTAFLSMWINNSSTTAMMMPIMEAVLLQLSNTSDTECHASQDQKRSECLEEQSENKSENEMNEMGSDIKGRREQPLHNLESEQECSKNDVKMEENCPATEESKNFGTRQFGDRSSTKMATGLSLCIAYAANIGGVATLTGTITNLVLVDQMEARYPRCNCITFGMWMAFALPCACLFLVFAWFWLAWLYIGFKDIKQSFKGKSNNEKAAEKYIADELKKLGPVSYPESCILFIFVLVALLWLTKNPGFMPGWGDLFGENKKLLSDTTVAVTVGFMLFFLPSKPPFGLQRKINMPMGFVGDGSKPPPPVLLSWNHFSRNMSWGVCFLIGGGFALAEGAQKSGLSLWISKQLEPLQALPPPVVSIICCLLIAGFTQCASNLATTTLFLPIIASLSEAIRVNPIYTMLPSTVCATFAFMLPVATPPNAIVFAYGRIKVIDMLKSGTVLTLMGIMFVALGINTWGKPMFHIDTYPLWATNSTA</sequence>
<feature type="compositionally biased region" description="Basic and acidic residues" evidence="7">
    <location>
        <begin position="166"/>
        <end position="188"/>
    </location>
</feature>
<evidence type="ECO:0000313" key="9">
    <source>
        <dbReference type="Ensembl" id="ENSEBUP00000018667.1"/>
    </source>
</evidence>
<keyword evidence="4 8" id="KW-1133">Transmembrane helix</keyword>
<dbReference type="PANTHER" id="PTHR10283">
    <property type="entry name" value="SOLUTE CARRIER FAMILY 13 MEMBER"/>
    <property type="match status" value="1"/>
</dbReference>
<feature type="transmembrane region" description="Helical" evidence="8">
    <location>
        <begin position="81"/>
        <end position="101"/>
    </location>
</feature>
<keyword evidence="3 8" id="KW-0812">Transmembrane</keyword>
<feature type="compositionally biased region" description="Basic and acidic residues" evidence="7">
    <location>
        <begin position="213"/>
        <end position="223"/>
    </location>
</feature>
<dbReference type="OMA" id="ISHAVME"/>
<feature type="compositionally biased region" description="Basic and acidic residues" evidence="7">
    <location>
        <begin position="195"/>
        <end position="204"/>
    </location>
</feature>
<feature type="transmembrane region" description="Helical" evidence="8">
    <location>
        <begin position="530"/>
        <end position="550"/>
    </location>
</feature>
<dbReference type="GO" id="GO:0015370">
    <property type="term" value="F:solute:sodium symporter activity"/>
    <property type="evidence" value="ECO:0007669"/>
    <property type="project" value="UniProtKB-ARBA"/>
</dbReference>
<evidence type="ECO:0000313" key="10">
    <source>
        <dbReference type="Proteomes" id="UP000694388"/>
    </source>
</evidence>
<feature type="transmembrane region" description="Helical" evidence="8">
    <location>
        <begin position="247"/>
        <end position="272"/>
    </location>
</feature>
<evidence type="ECO:0000256" key="2">
    <source>
        <dbReference type="ARBA" id="ARBA00006772"/>
    </source>
</evidence>
<evidence type="ECO:0000256" key="8">
    <source>
        <dbReference type="SAM" id="Phobius"/>
    </source>
</evidence>
<feature type="transmembrane region" description="Helical" evidence="8">
    <location>
        <begin position="38"/>
        <end position="69"/>
    </location>
</feature>
<reference evidence="9" key="1">
    <citation type="submission" date="2025-08" db="UniProtKB">
        <authorList>
            <consortium name="Ensembl"/>
        </authorList>
    </citation>
    <scope>IDENTIFICATION</scope>
</reference>